<feature type="non-terminal residue" evidence="1">
    <location>
        <position position="130"/>
    </location>
</feature>
<organism evidence="1 2">
    <name type="scientific">Taxus chinensis</name>
    <name type="common">Chinese yew</name>
    <name type="synonym">Taxus wallichiana var. chinensis</name>
    <dbReference type="NCBI Taxonomy" id="29808"/>
    <lineage>
        <taxon>Eukaryota</taxon>
        <taxon>Viridiplantae</taxon>
        <taxon>Streptophyta</taxon>
        <taxon>Embryophyta</taxon>
        <taxon>Tracheophyta</taxon>
        <taxon>Spermatophyta</taxon>
        <taxon>Pinopsida</taxon>
        <taxon>Pinidae</taxon>
        <taxon>Conifers II</taxon>
        <taxon>Cupressales</taxon>
        <taxon>Taxaceae</taxon>
        <taxon>Taxus</taxon>
    </lineage>
</organism>
<dbReference type="Proteomes" id="UP000824469">
    <property type="component" value="Unassembled WGS sequence"/>
</dbReference>
<accession>A0AA38BVX4</accession>
<gene>
    <name evidence="1" type="ORF">KI387_032628</name>
</gene>
<evidence type="ECO:0000313" key="1">
    <source>
        <dbReference type="EMBL" id="KAH9288511.1"/>
    </source>
</evidence>
<name>A0AA38BVX4_TAXCH</name>
<protein>
    <submittedName>
        <fullName evidence="1">Uncharacterized protein</fullName>
    </submittedName>
</protein>
<proteinExistence type="predicted"/>
<feature type="non-terminal residue" evidence="1">
    <location>
        <position position="1"/>
    </location>
</feature>
<keyword evidence="2" id="KW-1185">Reference proteome</keyword>
<dbReference type="EMBL" id="JAHRHJ020003813">
    <property type="protein sequence ID" value="KAH9288511.1"/>
    <property type="molecule type" value="Genomic_DNA"/>
</dbReference>
<evidence type="ECO:0000313" key="2">
    <source>
        <dbReference type="Proteomes" id="UP000824469"/>
    </source>
</evidence>
<sequence>TPKTVGAGGLMIESDSNFMEHTSKEFLKSVLDTRLRIVEQKNTFFECVQRFMRDLEASNMLDVDFKGDVNETATTRMPPWFSANKKCHRSVTKRPVIVEDLNNHTEDYECFQFFDGNRSKRIETTQMEPT</sequence>
<dbReference type="AlphaFoldDB" id="A0AA38BVX4"/>
<reference evidence="1 2" key="1">
    <citation type="journal article" date="2021" name="Nat. Plants">
        <title>The Taxus genome provides insights into paclitaxel biosynthesis.</title>
        <authorList>
            <person name="Xiong X."/>
            <person name="Gou J."/>
            <person name="Liao Q."/>
            <person name="Li Y."/>
            <person name="Zhou Q."/>
            <person name="Bi G."/>
            <person name="Li C."/>
            <person name="Du R."/>
            <person name="Wang X."/>
            <person name="Sun T."/>
            <person name="Guo L."/>
            <person name="Liang H."/>
            <person name="Lu P."/>
            <person name="Wu Y."/>
            <person name="Zhang Z."/>
            <person name="Ro D.K."/>
            <person name="Shang Y."/>
            <person name="Huang S."/>
            <person name="Yan J."/>
        </authorList>
    </citation>
    <scope>NUCLEOTIDE SEQUENCE [LARGE SCALE GENOMIC DNA]</scope>
    <source>
        <strain evidence="1">Ta-2019</strain>
    </source>
</reference>
<comment type="caution">
    <text evidence="1">The sequence shown here is derived from an EMBL/GenBank/DDBJ whole genome shotgun (WGS) entry which is preliminary data.</text>
</comment>